<dbReference type="Proteomes" id="UP001597032">
    <property type="component" value="Unassembled WGS sequence"/>
</dbReference>
<reference evidence="2" key="1">
    <citation type="journal article" date="2019" name="Int. J. Syst. Evol. Microbiol.">
        <title>The Global Catalogue of Microorganisms (GCM) 10K type strain sequencing project: providing services to taxonomists for standard genome sequencing and annotation.</title>
        <authorList>
            <consortium name="The Broad Institute Genomics Platform"/>
            <consortium name="The Broad Institute Genome Sequencing Center for Infectious Disease"/>
            <person name="Wu L."/>
            <person name="Ma J."/>
        </authorList>
    </citation>
    <scope>NUCLEOTIDE SEQUENCE [LARGE SCALE GENOMIC DNA]</scope>
    <source>
        <strain evidence="2">CCUG 60022</strain>
    </source>
</reference>
<dbReference type="RefSeq" id="WP_386782612.1">
    <property type="nucleotide sequence ID" value="NZ_JBHTIC010000008.1"/>
</dbReference>
<evidence type="ECO:0000313" key="1">
    <source>
        <dbReference type="EMBL" id="MFD0762296.1"/>
    </source>
</evidence>
<keyword evidence="2" id="KW-1185">Reference proteome</keyword>
<evidence type="ECO:0000313" key="2">
    <source>
        <dbReference type="Proteomes" id="UP001597032"/>
    </source>
</evidence>
<proteinExistence type="predicted"/>
<organism evidence="1 2">
    <name type="scientific">Lutibacter aestuarii</name>
    <dbReference type="NCBI Taxonomy" id="861111"/>
    <lineage>
        <taxon>Bacteria</taxon>
        <taxon>Pseudomonadati</taxon>
        <taxon>Bacteroidota</taxon>
        <taxon>Flavobacteriia</taxon>
        <taxon>Flavobacteriales</taxon>
        <taxon>Flavobacteriaceae</taxon>
        <taxon>Lutibacter</taxon>
    </lineage>
</organism>
<comment type="caution">
    <text evidence="1">The sequence shown here is derived from an EMBL/GenBank/DDBJ whole genome shotgun (WGS) entry which is preliminary data.</text>
</comment>
<dbReference type="EMBL" id="JBHTIC010000008">
    <property type="protein sequence ID" value="MFD0762296.1"/>
    <property type="molecule type" value="Genomic_DNA"/>
</dbReference>
<sequence>MFIVRNFLQRIPYNLVFYPYFGTPETSGLADFNVIGNIANPLVRTLKATNSIPNEQTFPYIQS</sequence>
<protein>
    <submittedName>
        <fullName evidence="1">Uncharacterized protein</fullName>
    </submittedName>
</protein>
<accession>A0ABW2Z676</accession>
<name>A0ABW2Z676_9FLAO</name>
<gene>
    <name evidence="1" type="ORF">ACFQZW_09400</name>
</gene>